<dbReference type="PANTHER" id="PTHR43280:SF28">
    <property type="entry name" value="HTH-TYPE TRANSCRIPTIONAL ACTIVATOR RHAS"/>
    <property type="match status" value="1"/>
</dbReference>
<sequence length="291" mass="33574">MKLIDNVLRSHPYLFAHRNVTTDNGGYAVFHAHQGLELLYVEQGEGHFILENRIMPIKPQTLYLFQPFQLHRVHAPASPQNPYIRSVLVVEPFFLESYLSAFPEFKTFFQRIWKVELPEQAFELPDLASQFGLMDQELRQLNGTQAAEIAAMGTISILRRLRIVMEASVGRKEARSPRKTELTEQAMAWLDVNFKEEFSLSRLAAELHLSPYYLSHLFKQDTGNSLTEYLTAKRLREACLLLQSTELPVAIIAERVGFATASHFIHTFKKHIGVTPYKYRKEVREGKGRLR</sequence>
<evidence type="ECO:0000313" key="5">
    <source>
        <dbReference type="EMBL" id="RAP75904.1"/>
    </source>
</evidence>
<organism evidence="5 6">
    <name type="scientific">Paenibacillus montanisoli</name>
    <dbReference type="NCBI Taxonomy" id="2081970"/>
    <lineage>
        <taxon>Bacteria</taxon>
        <taxon>Bacillati</taxon>
        <taxon>Bacillota</taxon>
        <taxon>Bacilli</taxon>
        <taxon>Bacillales</taxon>
        <taxon>Paenibacillaceae</taxon>
        <taxon>Paenibacillus</taxon>
    </lineage>
</organism>
<keyword evidence="2" id="KW-0238">DNA-binding</keyword>
<dbReference type="InterPro" id="IPR037923">
    <property type="entry name" value="HTH-like"/>
</dbReference>
<dbReference type="InterPro" id="IPR018060">
    <property type="entry name" value="HTH_AraC"/>
</dbReference>
<evidence type="ECO:0000256" key="1">
    <source>
        <dbReference type="ARBA" id="ARBA00023015"/>
    </source>
</evidence>
<dbReference type="PANTHER" id="PTHR43280">
    <property type="entry name" value="ARAC-FAMILY TRANSCRIPTIONAL REGULATOR"/>
    <property type="match status" value="1"/>
</dbReference>
<keyword evidence="3" id="KW-0804">Transcription</keyword>
<dbReference type="Pfam" id="PF12833">
    <property type="entry name" value="HTH_18"/>
    <property type="match status" value="1"/>
</dbReference>
<dbReference type="InterPro" id="IPR009057">
    <property type="entry name" value="Homeodomain-like_sf"/>
</dbReference>
<name>A0A328U741_9BACL</name>
<feature type="domain" description="HTH araC/xylS-type" evidence="4">
    <location>
        <begin position="184"/>
        <end position="282"/>
    </location>
</feature>
<dbReference type="GO" id="GO:0003700">
    <property type="term" value="F:DNA-binding transcription factor activity"/>
    <property type="evidence" value="ECO:0007669"/>
    <property type="project" value="InterPro"/>
</dbReference>
<gene>
    <name evidence="5" type="ORF">DL346_10765</name>
</gene>
<comment type="caution">
    <text evidence="5">The sequence shown here is derived from an EMBL/GenBank/DDBJ whole genome shotgun (WGS) entry which is preliminary data.</text>
</comment>
<dbReference type="SUPFAM" id="SSF46689">
    <property type="entry name" value="Homeodomain-like"/>
    <property type="match status" value="2"/>
</dbReference>
<proteinExistence type="predicted"/>
<dbReference type="RefSeq" id="WP_112882129.1">
    <property type="nucleotide sequence ID" value="NZ_QLUW01000002.1"/>
</dbReference>
<keyword evidence="1" id="KW-0805">Transcription regulation</keyword>
<dbReference type="InterPro" id="IPR020449">
    <property type="entry name" value="Tscrpt_reg_AraC-type_HTH"/>
</dbReference>
<dbReference type="SUPFAM" id="SSF51215">
    <property type="entry name" value="Regulatory protein AraC"/>
    <property type="match status" value="1"/>
</dbReference>
<dbReference type="Proteomes" id="UP000249260">
    <property type="component" value="Unassembled WGS sequence"/>
</dbReference>
<dbReference type="Gene3D" id="2.60.120.10">
    <property type="entry name" value="Jelly Rolls"/>
    <property type="match status" value="1"/>
</dbReference>
<dbReference type="Gene3D" id="1.10.10.60">
    <property type="entry name" value="Homeodomain-like"/>
    <property type="match status" value="2"/>
</dbReference>
<dbReference type="PROSITE" id="PS01124">
    <property type="entry name" value="HTH_ARAC_FAMILY_2"/>
    <property type="match status" value="1"/>
</dbReference>
<dbReference type="SMART" id="SM00342">
    <property type="entry name" value="HTH_ARAC"/>
    <property type="match status" value="1"/>
</dbReference>
<dbReference type="OrthoDB" id="9809338at2"/>
<evidence type="ECO:0000256" key="2">
    <source>
        <dbReference type="ARBA" id="ARBA00023125"/>
    </source>
</evidence>
<dbReference type="EMBL" id="QLUW01000002">
    <property type="protein sequence ID" value="RAP75904.1"/>
    <property type="molecule type" value="Genomic_DNA"/>
</dbReference>
<evidence type="ECO:0000256" key="3">
    <source>
        <dbReference type="ARBA" id="ARBA00023163"/>
    </source>
</evidence>
<dbReference type="InterPro" id="IPR014710">
    <property type="entry name" value="RmlC-like_jellyroll"/>
</dbReference>
<evidence type="ECO:0000313" key="6">
    <source>
        <dbReference type="Proteomes" id="UP000249260"/>
    </source>
</evidence>
<dbReference type="Pfam" id="PF02311">
    <property type="entry name" value="AraC_binding"/>
    <property type="match status" value="1"/>
</dbReference>
<reference evidence="5 6" key="1">
    <citation type="submission" date="2018-06" db="EMBL/GenBank/DDBJ databases">
        <title>Paenibacillus montanisoli sp. nov., isolated from mountain area soil.</title>
        <authorList>
            <person name="Wu M."/>
        </authorList>
    </citation>
    <scope>NUCLEOTIDE SEQUENCE [LARGE SCALE GENOMIC DNA]</scope>
    <source>
        <strain evidence="5 6">RA17</strain>
    </source>
</reference>
<dbReference type="InterPro" id="IPR018062">
    <property type="entry name" value="HTH_AraC-typ_CS"/>
</dbReference>
<dbReference type="InterPro" id="IPR003313">
    <property type="entry name" value="AraC-bd"/>
</dbReference>
<protein>
    <recommendedName>
        <fullName evidence="4">HTH araC/xylS-type domain-containing protein</fullName>
    </recommendedName>
</protein>
<evidence type="ECO:0000259" key="4">
    <source>
        <dbReference type="PROSITE" id="PS01124"/>
    </source>
</evidence>
<dbReference type="PRINTS" id="PR00032">
    <property type="entry name" value="HTHARAC"/>
</dbReference>
<keyword evidence="6" id="KW-1185">Reference proteome</keyword>
<dbReference type="PROSITE" id="PS00041">
    <property type="entry name" value="HTH_ARAC_FAMILY_1"/>
    <property type="match status" value="1"/>
</dbReference>
<accession>A0A328U741</accession>
<dbReference type="AlphaFoldDB" id="A0A328U741"/>
<dbReference type="GO" id="GO:0043565">
    <property type="term" value="F:sequence-specific DNA binding"/>
    <property type="evidence" value="ECO:0007669"/>
    <property type="project" value="InterPro"/>
</dbReference>